<dbReference type="GO" id="GO:0006412">
    <property type="term" value="P:translation"/>
    <property type="evidence" value="ECO:0007669"/>
    <property type="project" value="UniProtKB-UniRule"/>
</dbReference>
<evidence type="ECO:0000313" key="4">
    <source>
        <dbReference type="Proteomes" id="UP000001505"/>
    </source>
</evidence>
<keyword evidence="2" id="KW-0648">Protein biosynthesis</keyword>
<dbReference type="OrthoDB" id="9784988at2"/>
<dbReference type="SUPFAM" id="SSF56420">
    <property type="entry name" value="Peptide deformylase"/>
    <property type="match status" value="1"/>
</dbReference>
<dbReference type="Proteomes" id="UP000001505">
    <property type="component" value="Chromosome"/>
</dbReference>
<dbReference type="RefSeq" id="WP_013182223.1">
    <property type="nucleotide sequence ID" value="NC_014225.1"/>
</dbReference>
<dbReference type="HAMAP" id="MF_00163">
    <property type="entry name" value="Pep_deformylase"/>
    <property type="match status" value="1"/>
</dbReference>
<feature type="binding site" evidence="2">
    <location>
        <position position="140"/>
    </location>
    <ligand>
        <name>Fe cation</name>
        <dbReference type="ChEBI" id="CHEBI:24875"/>
    </ligand>
</feature>
<sequence>MKLELAYYGDPFLRKKCKPVEEINNEIRELVENMVETLVEYNGIGLAAPQIKQDLRLFITAVPKELPNGDWEQGELIVFINPEIVSYSEETEDRQEGCLSIPKLYGNVNRPVRIVIKATDMEGNVFERKFEGLQARCCLHENDHINGVLYIDRIRGKERKLLEPKLREIKKKFS</sequence>
<feature type="active site" evidence="2">
    <location>
        <position position="141"/>
    </location>
</feature>
<dbReference type="InterPro" id="IPR036821">
    <property type="entry name" value="Peptide_deformylase_sf"/>
</dbReference>
<dbReference type="EMBL" id="CP001928">
    <property type="protein sequence ID" value="ADI38510.1"/>
    <property type="molecule type" value="Genomic_DNA"/>
</dbReference>
<feature type="binding site" evidence="2">
    <location>
        <position position="144"/>
    </location>
    <ligand>
        <name>Fe cation</name>
        <dbReference type="ChEBI" id="CHEBI:24875"/>
    </ligand>
</feature>
<evidence type="ECO:0000256" key="1">
    <source>
        <dbReference type="ARBA" id="ARBA00010759"/>
    </source>
</evidence>
<evidence type="ECO:0000256" key="2">
    <source>
        <dbReference type="HAMAP-Rule" id="MF_00163"/>
    </source>
</evidence>
<dbReference type="PIRSF" id="PIRSF004749">
    <property type="entry name" value="Pep_def"/>
    <property type="match status" value="1"/>
</dbReference>
<comment type="similarity">
    <text evidence="1 2">Belongs to the polypeptide deformylase family.</text>
</comment>
<proteinExistence type="inferred from homology"/>
<keyword evidence="4" id="KW-1185">Reference proteome</keyword>
<keyword evidence="2" id="KW-0408">Iron</keyword>
<dbReference type="PANTHER" id="PTHR10458:SF22">
    <property type="entry name" value="PEPTIDE DEFORMYLASE"/>
    <property type="match status" value="1"/>
</dbReference>
<evidence type="ECO:0000313" key="3">
    <source>
        <dbReference type="EMBL" id="ADI38510.1"/>
    </source>
</evidence>
<dbReference type="CDD" id="cd00487">
    <property type="entry name" value="Pep_deformylase"/>
    <property type="match status" value="1"/>
</dbReference>
<dbReference type="GO" id="GO:0046872">
    <property type="term" value="F:metal ion binding"/>
    <property type="evidence" value="ECO:0007669"/>
    <property type="project" value="UniProtKB-KW"/>
</dbReference>
<comment type="function">
    <text evidence="2">Removes the formyl group from the N-terminal Met of newly synthesized proteins. Requires at least a dipeptide for an efficient rate of reaction. N-terminal L-methionine is a prerequisite for activity but the enzyme has broad specificity at other positions.</text>
</comment>
<name>D6YWJ9_WADCW</name>
<dbReference type="KEGG" id="wch:wcw_1153"/>
<comment type="cofactor">
    <cofactor evidence="2">
        <name>Fe(2+)</name>
        <dbReference type="ChEBI" id="CHEBI:29033"/>
    </cofactor>
    <text evidence="2">Binds 1 Fe(2+) ion.</text>
</comment>
<protein>
    <recommendedName>
        <fullName evidence="2">Peptide deformylase</fullName>
        <shortName evidence="2">PDF</shortName>
        <ecNumber evidence="2">3.5.1.88</ecNumber>
    </recommendedName>
    <alternativeName>
        <fullName evidence="2">Polypeptide deformylase</fullName>
    </alternativeName>
</protein>
<dbReference type="NCBIfam" id="TIGR00079">
    <property type="entry name" value="pept_deformyl"/>
    <property type="match status" value="1"/>
</dbReference>
<dbReference type="Gene3D" id="3.90.45.10">
    <property type="entry name" value="Peptide deformylase"/>
    <property type="match status" value="1"/>
</dbReference>
<gene>
    <name evidence="2 3" type="primary">def</name>
    <name evidence="3" type="ordered locus">wcw_1153</name>
</gene>
<dbReference type="GO" id="GO:0042586">
    <property type="term" value="F:peptide deformylase activity"/>
    <property type="evidence" value="ECO:0007669"/>
    <property type="project" value="UniProtKB-UniRule"/>
</dbReference>
<comment type="catalytic activity">
    <reaction evidence="2">
        <text>N-terminal N-formyl-L-methionyl-[peptide] + H2O = N-terminal L-methionyl-[peptide] + formate</text>
        <dbReference type="Rhea" id="RHEA:24420"/>
        <dbReference type="Rhea" id="RHEA-COMP:10639"/>
        <dbReference type="Rhea" id="RHEA-COMP:10640"/>
        <dbReference type="ChEBI" id="CHEBI:15377"/>
        <dbReference type="ChEBI" id="CHEBI:15740"/>
        <dbReference type="ChEBI" id="CHEBI:49298"/>
        <dbReference type="ChEBI" id="CHEBI:64731"/>
        <dbReference type="EC" id="3.5.1.88"/>
    </reaction>
</comment>
<reference evidence="3 4" key="1">
    <citation type="journal article" date="2010" name="PLoS ONE">
        <title>The Waddlia genome: a window into chlamydial biology.</title>
        <authorList>
            <person name="Bertelli C."/>
            <person name="Collyn F."/>
            <person name="Croxatto A."/>
            <person name="Ruckert C."/>
            <person name="Polkinghorne A."/>
            <person name="Kebbi-Beghdadi C."/>
            <person name="Goesmann A."/>
            <person name="Vaughan L."/>
            <person name="Greub G."/>
        </authorList>
    </citation>
    <scope>NUCLEOTIDE SEQUENCE [LARGE SCALE GENOMIC DNA]</scope>
    <source>
        <strain evidence="4">ATCC VR-1470 / WSU 86-1044</strain>
    </source>
</reference>
<dbReference type="PRINTS" id="PR01576">
    <property type="entry name" value="PDEFORMYLASE"/>
</dbReference>
<dbReference type="InterPro" id="IPR023635">
    <property type="entry name" value="Peptide_deformylase"/>
</dbReference>
<keyword evidence="2 3" id="KW-0378">Hydrolase</keyword>
<dbReference type="eggNOG" id="COG0242">
    <property type="taxonomic scope" value="Bacteria"/>
</dbReference>
<feature type="binding site" evidence="2">
    <location>
        <position position="98"/>
    </location>
    <ligand>
        <name>Fe cation</name>
        <dbReference type="ChEBI" id="CHEBI:24875"/>
    </ligand>
</feature>
<dbReference type="EC" id="3.5.1.88" evidence="2"/>
<dbReference type="PANTHER" id="PTHR10458">
    <property type="entry name" value="PEPTIDE DEFORMYLASE"/>
    <property type="match status" value="1"/>
</dbReference>
<accession>D6YWJ9</accession>
<dbReference type="HOGENOM" id="CLU_061901_2_0_0"/>
<dbReference type="Pfam" id="PF01327">
    <property type="entry name" value="Pep_deformylase"/>
    <property type="match status" value="1"/>
</dbReference>
<dbReference type="STRING" id="716544.wcw_1153"/>
<dbReference type="NCBIfam" id="NF001159">
    <property type="entry name" value="PRK00150.1-3"/>
    <property type="match status" value="1"/>
</dbReference>
<dbReference type="AlphaFoldDB" id="D6YWJ9"/>
<organism evidence="3 4">
    <name type="scientific">Waddlia chondrophila (strain ATCC VR-1470 / WSU 86-1044)</name>
    <dbReference type="NCBI Taxonomy" id="716544"/>
    <lineage>
        <taxon>Bacteria</taxon>
        <taxon>Pseudomonadati</taxon>
        <taxon>Chlamydiota</taxon>
        <taxon>Chlamydiia</taxon>
        <taxon>Parachlamydiales</taxon>
        <taxon>Waddliaceae</taxon>
        <taxon>Waddlia</taxon>
    </lineage>
</organism>
<keyword evidence="2" id="KW-0479">Metal-binding</keyword>